<evidence type="ECO:0000313" key="2">
    <source>
        <dbReference type="EMBL" id="PLX18035.1"/>
    </source>
</evidence>
<dbReference type="AlphaFoldDB" id="A0A2N5ZH76"/>
<name>A0A2N5ZH76_MUIH1</name>
<evidence type="ECO:0000256" key="1">
    <source>
        <dbReference type="SAM" id="SignalP"/>
    </source>
</evidence>
<protein>
    <submittedName>
        <fullName evidence="2">Uncharacterized protein</fullName>
    </submittedName>
</protein>
<dbReference type="Proteomes" id="UP000234857">
    <property type="component" value="Unassembled WGS sequence"/>
</dbReference>
<accession>A0A2N5ZH76</accession>
<dbReference type="PROSITE" id="PS51257">
    <property type="entry name" value="PROKAR_LIPOPROTEIN"/>
    <property type="match status" value="1"/>
</dbReference>
<dbReference type="EMBL" id="PKTG01000074">
    <property type="protein sequence ID" value="PLX18035.1"/>
    <property type="molecule type" value="Genomic_DNA"/>
</dbReference>
<proteinExistence type="predicted"/>
<organism evidence="2 3">
    <name type="scientific">Muiribacterium halophilum</name>
    <dbReference type="NCBI Taxonomy" id="2053465"/>
    <lineage>
        <taxon>Bacteria</taxon>
        <taxon>Candidatus Muiribacteriota</taxon>
        <taxon>Candidatus Muiribacteriia</taxon>
        <taxon>Candidatus Muiribacteriales</taxon>
        <taxon>Candidatus Muiribacteriaceae</taxon>
        <taxon>Candidatus Muiribacterium</taxon>
    </lineage>
</organism>
<feature type="chain" id="PRO_5014827496" evidence="1">
    <location>
        <begin position="24"/>
        <end position="1133"/>
    </location>
</feature>
<gene>
    <name evidence="2" type="ORF">C0601_05745</name>
</gene>
<reference evidence="2 3" key="1">
    <citation type="submission" date="2017-11" db="EMBL/GenBank/DDBJ databases">
        <title>Genome-resolved metagenomics identifies genetic mobility, metabolic interactions, and unexpected diversity in perchlorate-reducing communities.</title>
        <authorList>
            <person name="Barnum T.P."/>
            <person name="Figueroa I.A."/>
            <person name="Carlstrom C.I."/>
            <person name="Lucas L.N."/>
            <person name="Engelbrektson A.L."/>
            <person name="Coates J.D."/>
        </authorList>
    </citation>
    <scope>NUCLEOTIDE SEQUENCE [LARGE SCALE GENOMIC DNA]</scope>
    <source>
        <strain evidence="2">BM706</strain>
    </source>
</reference>
<evidence type="ECO:0000313" key="3">
    <source>
        <dbReference type="Proteomes" id="UP000234857"/>
    </source>
</evidence>
<sequence>MLNKSKILSLLMVISLVFLTACGGGGGADSIVQELDATVAKLSGNLFQSGSLSAPRKAEKITDTVTGQLLFGGITKALTIDSNGLFSVELKNSDLIKLVAASGVDISGENVLGKDFSELGNIDAQDIIEKYSVRLKFLIDGETADIALPPSVLSKNKTTVLPKVVLKKEAGKFKYMVQNAEGNPIISNAGEFLEGLDLQSKNYDTIVSALSTIEDTALTFIDKVDTTTTELTNEIAPATANTIALTDIESRAFYYENGNNISIIGFGAAANDEVVYNETLLYYDGTSYTAYTIAGTVEVSSAGSLSKHITTVNSTAWASVASATQTIVGGSQDVAGVVYYVASDGFGIYSYNDTNGETTLWRAFQPSATTDFQADGFFAPGNVFISHDGMILEAKDSDADSTSDKLVENGTEIPVSLDGNNVITMTTGSGSQKIWRFAASATNLVSSPELFIIEYDGSGAFAGFSKATITKKTPLTLTSAALSGKVYIAIIPGVVDNNYYILEFNDDNTVDIIKYNDFNSITQTQTGVSWAFGTNNTINLGAVANTSIAELNNAYLLLTNKIDQVSADESGYSLTAQFADMSGSSTKKSTIIMREATAFATADYDNKNFNVTNQTDELLSLFNFTDDRMYDNEIDIWLEFTPTIASLALGGTATLDYLNINTLANDIKIYKLEKTSTGFIVAVLENGEIELLNLVEASTISVDVATNFYKEKTDYTQNPSVWEYLEMFNLTETSATAGTYTYTKFTPTTKTESAGTYAITDRDTTEERYTLTFTATSGTAPAAMRIDYTDMYGAMAAFEDLADNSDVTVSEGWDCWIVSKVADTDKNKFVDTDEAERAVIDINNGIYYLWEQPVGEDETYSSVNITVGDIPGGNTLTDTSGNVTYIYSLGHFGFGNPGGPMINYIAETGAYEYEHYAWDKSLDSLNDNSFLVDATYCAYFKDPRTATGASGWDELHLMTVSGSNIADEKFDTGETSTVVDTAMTWTSVDDTLLKISVGSMTINGALIMSNSTTGEHTLKMTSSNATFYETVPFDETVVSGKTIDITITQEDGTGITATVPGVVLEADYDVSGSITGTWTIERGVLKITETDGTVTSIHQLKKPISSGTGFNFFIKTVNTDDTETIERGSAVIR</sequence>
<keyword evidence="1" id="KW-0732">Signal</keyword>
<feature type="signal peptide" evidence="1">
    <location>
        <begin position="1"/>
        <end position="23"/>
    </location>
</feature>
<comment type="caution">
    <text evidence="2">The sequence shown here is derived from an EMBL/GenBank/DDBJ whole genome shotgun (WGS) entry which is preliminary data.</text>
</comment>